<dbReference type="InterPro" id="IPR003593">
    <property type="entry name" value="AAA+_ATPase"/>
</dbReference>
<keyword evidence="6 10" id="KW-0472">Membrane</keyword>
<dbReference type="SMART" id="SM00382">
    <property type="entry name" value="AAA"/>
    <property type="match status" value="1"/>
</dbReference>
<comment type="similarity">
    <text evidence="10">Belongs to the GTP-binding SRP family. FtsY subfamily.</text>
</comment>
<feature type="binding site" evidence="10">
    <location>
        <begin position="301"/>
        <end position="305"/>
    </location>
    <ligand>
        <name>GTP</name>
        <dbReference type="ChEBI" id="CHEBI:37565"/>
    </ligand>
</feature>
<evidence type="ECO:0000256" key="8">
    <source>
        <dbReference type="ARBA" id="ARBA00048027"/>
    </source>
</evidence>
<evidence type="ECO:0000259" key="12">
    <source>
        <dbReference type="PROSITE" id="PS00300"/>
    </source>
</evidence>
<reference evidence="13 14" key="1">
    <citation type="submission" date="2019-06" db="EMBL/GenBank/DDBJ databases">
        <title>Lysobacter alkalisoli sp. nov. isolated from saline-alkali soil.</title>
        <authorList>
            <person name="Sun J.-Q."/>
            <person name="Xu L."/>
        </authorList>
    </citation>
    <scope>NUCLEOTIDE SEQUENCE [LARGE SCALE GENOMIC DNA]</scope>
    <source>
        <strain evidence="13 14">SJ-36</strain>
    </source>
</reference>
<sequence>MVSFFRRKKSDKPARSGSTDADSERRIAELAAAFPGAAAAGDQAPEPAPEPDPIPPTPPAPPAPAEAAPATEPEPVPAEIIAAAMETGPSSAAEPGHGPESEPESVPGPQPVAKPAGWRDRLRGSALARGLSGLFSRNPRLDDDLLDEIETALITADVGVTATTDLIEDLRKRMKAREFVDANALLAALRTDLVEMLRPVAMPLRIDRNAKPFVLLTVGVNGVGKTTTIGKLARRFKDEGRGLMLAAGDTFRAAAVAQLQAWGERNGVTVIAQGQNADAASVAFDALQAAKARGTEVLIADTAGRLHTQKGLMDELGKIKRVLQKLDPSAPHEVLMVIDGTTGQNALSQLRQFHAAVGVTGLVVTKLDGTAKGGMVFALAREFGIPIRYAGIGERPEDLRVFDAEAFVDALLPQGLGESGEK</sequence>
<dbReference type="InterPro" id="IPR000897">
    <property type="entry name" value="SRP54_GTPase_dom"/>
</dbReference>
<dbReference type="GO" id="GO:0005525">
    <property type="term" value="F:GTP binding"/>
    <property type="evidence" value="ECO:0007669"/>
    <property type="project" value="UniProtKB-UniRule"/>
</dbReference>
<dbReference type="FunFam" id="3.40.50.300:FF:000053">
    <property type="entry name" value="Signal recognition particle receptor FtsY"/>
    <property type="match status" value="1"/>
</dbReference>
<dbReference type="Pfam" id="PF00448">
    <property type="entry name" value="SRP54"/>
    <property type="match status" value="1"/>
</dbReference>
<dbReference type="Gene3D" id="1.20.120.140">
    <property type="entry name" value="Signal recognition particle SRP54, nucleotide-binding domain"/>
    <property type="match status" value="1"/>
</dbReference>
<dbReference type="SUPFAM" id="SSF52540">
    <property type="entry name" value="P-loop containing nucleoside triphosphate hydrolases"/>
    <property type="match status" value="1"/>
</dbReference>
<comment type="catalytic activity">
    <reaction evidence="8 10">
        <text>GTP + H2O = GDP + phosphate + H(+)</text>
        <dbReference type="Rhea" id="RHEA:19669"/>
        <dbReference type="ChEBI" id="CHEBI:15377"/>
        <dbReference type="ChEBI" id="CHEBI:15378"/>
        <dbReference type="ChEBI" id="CHEBI:37565"/>
        <dbReference type="ChEBI" id="CHEBI:43474"/>
        <dbReference type="ChEBI" id="CHEBI:58189"/>
        <dbReference type="EC" id="3.6.5.4"/>
    </reaction>
</comment>
<dbReference type="PROSITE" id="PS00300">
    <property type="entry name" value="SRP54"/>
    <property type="match status" value="1"/>
</dbReference>
<dbReference type="EMBL" id="CP041242">
    <property type="protein sequence ID" value="QDH71718.1"/>
    <property type="molecule type" value="Genomic_DNA"/>
</dbReference>
<evidence type="ECO:0000256" key="4">
    <source>
        <dbReference type="ARBA" id="ARBA00022801"/>
    </source>
</evidence>
<dbReference type="PANTHER" id="PTHR43134:SF1">
    <property type="entry name" value="SIGNAL RECOGNITION PARTICLE RECEPTOR SUBUNIT ALPHA"/>
    <property type="match status" value="1"/>
</dbReference>
<evidence type="ECO:0000256" key="9">
    <source>
        <dbReference type="ARBA" id="ARBA00053570"/>
    </source>
</evidence>
<keyword evidence="1 10" id="KW-1003">Cell membrane</keyword>
<dbReference type="RefSeq" id="WP_141625048.1">
    <property type="nucleotide sequence ID" value="NZ_CP041242.1"/>
</dbReference>
<gene>
    <name evidence="10 13" type="primary">ftsY</name>
    <name evidence="13" type="ORF">FKV23_04655</name>
</gene>
<evidence type="ECO:0000256" key="1">
    <source>
        <dbReference type="ARBA" id="ARBA00022475"/>
    </source>
</evidence>
<evidence type="ECO:0000256" key="11">
    <source>
        <dbReference type="SAM" id="MobiDB-lite"/>
    </source>
</evidence>
<organism evidence="13 14">
    <name type="scientific">Marilutibacter alkalisoli</name>
    <dbReference type="NCBI Taxonomy" id="2591633"/>
    <lineage>
        <taxon>Bacteria</taxon>
        <taxon>Pseudomonadati</taxon>
        <taxon>Pseudomonadota</taxon>
        <taxon>Gammaproteobacteria</taxon>
        <taxon>Lysobacterales</taxon>
        <taxon>Lysobacteraceae</taxon>
        <taxon>Marilutibacter</taxon>
    </lineage>
</organism>
<dbReference type="HAMAP" id="MF_00920">
    <property type="entry name" value="FtsY"/>
    <property type="match status" value="1"/>
</dbReference>
<dbReference type="PANTHER" id="PTHR43134">
    <property type="entry name" value="SIGNAL RECOGNITION PARTICLE RECEPTOR SUBUNIT ALPHA"/>
    <property type="match status" value="1"/>
</dbReference>
<dbReference type="GO" id="GO:0005047">
    <property type="term" value="F:signal recognition particle binding"/>
    <property type="evidence" value="ECO:0007669"/>
    <property type="project" value="TreeGrafter"/>
</dbReference>
<dbReference type="InterPro" id="IPR027417">
    <property type="entry name" value="P-loop_NTPase"/>
</dbReference>
<dbReference type="InterPro" id="IPR013822">
    <property type="entry name" value="Signal_recog_particl_SRP54_hlx"/>
</dbReference>
<feature type="compositionally biased region" description="Low complexity" evidence="11">
    <location>
        <begin position="65"/>
        <end position="84"/>
    </location>
</feature>
<accession>A0A514BWC3</accession>
<protein>
    <recommendedName>
        <fullName evidence="10">Signal recognition particle receptor FtsY</fullName>
        <shortName evidence="10">SRP receptor</shortName>
        <ecNumber evidence="10">3.6.5.4</ecNumber>
    </recommendedName>
</protein>
<feature type="binding site" evidence="10">
    <location>
        <begin position="365"/>
        <end position="368"/>
    </location>
    <ligand>
        <name>GTP</name>
        <dbReference type="ChEBI" id="CHEBI:37565"/>
    </ligand>
</feature>
<dbReference type="KEGG" id="lyj:FKV23_04655"/>
<dbReference type="GO" id="GO:0006614">
    <property type="term" value="P:SRP-dependent cotranslational protein targeting to membrane"/>
    <property type="evidence" value="ECO:0007669"/>
    <property type="project" value="InterPro"/>
</dbReference>
<dbReference type="OrthoDB" id="9804720at2"/>
<proteinExistence type="inferred from homology"/>
<dbReference type="Pfam" id="PF02881">
    <property type="entry name" value="SRP54_N"/>
    <property type="match status" value="1"/>
</dbReference>
<evidence type="ECO:0000313" key="14">
    <source>
        <dbReference type="Proteomes" id="UP000317199"/>
    </source>
</evidence>
<feature type="domain" description="SRP54-type proteins GTP-binding" evidence="12">
    <location>
        <begin position="386"/>
        <end position="399"/>
    </location>
</feature>
<feature type="region of interest" description="Disordered" evidence="11">
    <location>
        <begin position="1"/>
        <end position="119"/>
    </location>
</feature>
<evidence type="ECO:0000256" key="5">
    <source>
        <dbReference type="ARBA" id="ARBA00023134"/>
    </source>
</evidence>
<evidence type="ECO:0000256" key="7">
    <source>
        <dbReference type="ARBA" id="ARBA00023170"/>
    </source>
</evidence>
<feature type="compositionally biased region" description="Low complexity" evidence="11">
    <location>
        <begin position="29"/>
        <end position="45"/>
    </location>
</feature>
<feature type="compositionally biased region" description="Pro residues" evidence="11">
    <location>
        <begin position="46"/>
        <end position="64"/>
    </location>
</feature>
<dbReference type="NCBIfam" id="TIGR00064">
    <property type="entry name" value="ftsY"/>
    <property type="match status" value="1"/>
</dbReference>
<comment type="function">
    <text evidence="9 10">Involved in targeting and insertion of nascent membrane proteins into the cytoplasmic membrane. Acts as a receptor for the complex formed by the signal recognition particle (SRP) and the ribosome-nascent chain (RNC). Interaction with SRP-RNC leads to the transfer of the RNC complex to the Sec translocase for insertion into the membrane, the hydrolysis of GTP by both Ffh and FtsY, and the dissociation of the SRP-FtsY complex into the individual components.</text>
</comment>
<dbReference type="EC" id="3.6.5.4" evidence="10"/>
<keyword evidence="7 10" id="KW-0675">Receptor</keyword>
<dbReference type="CDD" id="cd17874">
    <property type="entry name" value="FtsY"/>
    <property type="match status" value="1"/>
</dbReference>
<comment type="subunit">
    <text evidence="10">Part of the signal recognition particle protein translocation system, which is composed of SRP and FtsY. SRP is a ribonucleoprotein composed of Ffh and a 4.5S RNA molecule.</text>
</comment>
<dbReference type="GO" id="GO:0005886">
    <property type="term" value="C:plasma membrane"/>
    <property type="evidence" value="ECO:0007669"/>
    <property type="project" value="UniProtKB-SubCell"/>
</dbReference>
<dbReference type="GO" id="GO:0003924">
    <property type="term" value="F:GTPase activity"/>
    <property type="evidence" value="ECO:0007669"/>
    <property type="project" value="UniProtKB-UniRule"/>
</dbReference>
<dbReference type="SMART" id="SM00962">
    <property type="entry name" value="SRP54"/>
    <property type="match status" value="1"/>
</dbReference>
<name>A0A514BWC3_9GAMM</name>
<evidence type="ECO:0000256" key="3">
    <source>
        <dbReference type="ARBA" id="ARBA00022741"/>
    </source>
</evidence>
<keyword evidence="3 10" id="KW-0547">Nucleotide-binding</keyword>
<dbReference type="InterPro" id="IPR042101">
    <property type="entry name" value="SRP54_N_sf"/>
</dbReference>
<dbReference type="Gene3D" id="3.40.50.300">
    <property type="entry name" value="P-loop containing nucleotide triphosphate hydrolases"/>
    <property type="match status" value="1"/>
</dbReference>
<dbReference type="InterPro" id="IPR004390">
    <property type="entry name" value="SR_rcpt_FtsY"/>
</dbReference>
<dbReference type="GO" id="GO:0005737">
    <property type="term" value="C:cytoplasm"/>
    <property type="evidence" value="ECO:0007669"/>
    <property type="project" value="UniProtKB-SubCell"/>
</dbReference>
<evidence type="ECO:0000313" key="13">
    <source>
        <dbReference type="EMBL" id="QDH71718.1"/>
    </source>
</evidence>
<feature type="binding site" evidence="10">
    <location>
        <begin position="219"/>
        <end position="226"/>
    </location>
    <ligand>
        <name>GTP</name>
        <dbReference type="ChEBI" id="CHEBI:37565"/>
    </ligand>
</feature>
<evidence type="ECO:0000256" key="10">
    <source>
        <dbReference type="HAMAP-Rule" id="MF_00920"/>
    </source>
</evidence>
<dbReference type="SMART" id="SM00963">
    <property type="entry name" value="SRP54_N"/>
    <property type="match status" value="1"/>
</dbReference>
<dbReference type="FunFam" id="1.20.120.140:FF:000002">
    <property type="entry name" value="Signal recognition particle receptor FtsY"/>
    <property type="match status" value="1"/>
</dbReference>
<evidence type="ECO:0000256" key="2">
    <source>
        <dbReference type="ARBA" id="ARBA00022490"/>
    </source>
</evidence>
<keyword evidence="2 10" id="KW-0963">Cytoplasm</keyword>
<comment type="subcellular location">
    <subcellularLocation>
        <location evidence="10">Cell membrane</location>
        <topology evidence="10">Peripheral membrane protein</topology>
        <orientation evidence="10">Cytoplasmic side</orientation>
    </subcellularLocation>
    <subcellularLocation>
        <location evidence="10">Cytoplasm</location>
    </subcellularLocation>
</comment>
<feature type="compositionally biased region" description="Basic residues" evidence="11">
    <location>
        <begin position="1"/>
        <end position="10"/>
    </location>
</feature>
<evidence type="ECO:0000256" key="6">
    <source>
        <dbReference type="ARBA" id="ARBA00023136"/>
    </source>
</evidence>
<keyword evidence="5 10" id="KW-0342">GTP-binding</keyword>
<dbReference type="Proteomes" id="UP000317199">
    <property type="component" value="Chromosome"/>
</dbReference>
<keyword evidence="14" id="KW-1185">Reference proteome</keyword>
<keyword evidence="4 10" id="KW-0378">Hydrolase</keyword>
<dbReference type="AlphaFoldDB" id="A0A514BWC3"/>